<sequence length="88" mass="10463">MCHTQRPQRLACDEGRKWGRNDTLVYDHDHFHYVSPALEEKTDLTINDTAELSHIRNFEESSLNGENGKENIWNDEKEMILKYQHYSI</sequence>
<reference evidence="1 2" key="1">
    <citation type="submission" date="2021-06" db="EMBL/GenBank/DDBJ databases">
        <title>Caerostris extrusa draft genome.</title>
        <authorList>
            <person name="Kono N."/>
            <person name="Arakawa K."/>
        </authorList>
    </citation>
    <scope>NUCLEOTIDE SEQUENCE [LARGE SCALE GENOMIC DNA]</scope>
</reference>
<evidence type="ECO:0000313" key="2">
    <source>
        <dbReference type="Proteomes" id="UP001054945"/>
    </source>
</evidence>
<dbReference type="AlphaFoldDB" id="A0AAV4NM84"/>
<proteinExistence type="predicted"/>
<dbReference type="EMBL" id="BPLR01021106">
    <property type="protein sequence ID" value="GIX85945.1"/>
    <property type="molecule type" value="Genomic_DNA"/>
</dbReference>
<dbReference type="Proteomes" id="UP001054945">
    <property type="component" value="Unassembled WGS sequence"/>
</dbReference>
<keyword evidence="2" id="KW-1185">Reference proteome</keyword>
<gene>
    <name evidence="1" type="ORF">CEXT_271941</name>
</gene>
<organism evidence="1 2">
    <name type="scientific">Caerostris extrusa</name>
    <name type="common">Bark spider</name>
    <name type="synonym">Caerostris bankana</name>
    <dbReference type="NCBI Taxonomy" id="172846"/>
    <lineage>
        <taxon>Eukaryota</taxon>
        <taxon>Metazoa</taxon>
        <taxon>Ecdysozoa</taxon>
        <taxon>Arthropoda</taxon>
        <taxon>Chelicerata</taxon>
        <taxon>Arachnida</taxon>
        <taxon>Araneae</taxon>
        <taxon>Araneomorphae</taxon>
        <taxon>Entelegynae</taxon>
        <taxon>Araneoidea</taxon>
        <taxon>Araneidae</taxon>
        <taxon>Caerostris</taxon>
    </lineage>
</organism>
<evidence type="ECO:0000313" key="1">
    <source>
        <dbReference type="EMBL" id="GIX85945.1"/>
    </source>
</evidence>
<accession>A0AAV4NM84</accession>
<protein>
    <submittedName>
        <fullName evidence="1">Uncharacterized protein</fullName>
    </submittedName>
</protein>
<name>A0AAV4NM84_CAEEX</name>
<comment type="caution">
    <text evidence="1">The sequence shown here is derived from an EMBL/GenBank/DDBJ whole genome shotgun (WGS) entry which is preliminary data.</text>
</comment>